<gene>
    <name evidence="3" type="ORF">L195_g057621</name>
</gene>
<reference evidence="3 4" key="2">
    <citation type="journal article" date="2017" name="Front. Plant Sci.">
        <title>Gene Classification and Mining of Molecular Markers Useful in Red Clover (Trifolium pratense) Breeding.</title>
        <authorList>
            <person name="Istvanek J."/>
            <person name="Dluhosova J."/>
            <person name="Dluhos P."/>
            <person name="Patkova L."/>
            <person name="Nedelnik J."/>
            <person name="Repkova J."/>
        </authorList>
    </citation>
    <scope>NUCLEOTIDE SEQUENCE [LARGE SCALE GENOMIC DNA]</scope>
    <source>
        <strain evidence="4">cv. Tatra</strain>
        <tissue evidence="3">Young leaves</tissue>
    </source>
</reference>
<evidence type="ECO:0000313" key="4">
    <source>
        <dbReference type="Proteomes" id="UP000236291"/>
    </source>
</evidence>
<reference evidence="3 4" key="1">
    <citation type="journal article" date="2014" name="Am. J. Bot.">
        <title>Genome assembly and annotation for red clover (Trifolium pratense; Fabaceae).</title>
        <authorList>
            <person name="Istvanek J."/>
            <person name="Jaros M."/>
            <person name="Krenek A."/>
            <person name="Repkova J."/>
        </authorList>
    </citation>
    <scope>NUCLEOTIDE SEQUENCE [LARGE SCALE GENOMIC DNA]</scope>
    <source>
        <strain evidence="4">cv. Tatra</strain>
        <tissue evidence="3">Young leaves</tissue>
    </source>
</reference>
<sequence>MSTLPTTQGKTVPDASDYKGRPADRSTTGGWTASAMILGGEVMERLTTLGIAVNLVTYLTGTMHLGNAASANVVTNFLGTSFMLCLLGGFLADTFLG</sequence>
<feature type="compositionally biased region" description="Polar residues" evidence="1">
    <location>
        <begin position="1"/>
        <end position="10"/>
    </location>
</feature>
<evidence type="ECO:0000256" key="1">
    <source>
        <dbReference type="SAM" id="MobiDB-lite"/>
    </source>
</evidence>
<name>A0A2K3KWK9_TRIPR</name>
<feature type="region of interest" description="Disordered" evidence="1">
    <location>
        <begin position="1"/>
        <end position="29"/>
    </location>
</feature>
<keyword evidence="2" id="KW-0812">Transmembrane</keyword>
<evidence type="ECO:0000313" key="3">
    <source>
        <dbReference type="EMBL" id="PNX70665.1"/>
    </source>
</evidence>
<proteinExistence type="predicted"/>
<organism evidence="3 4">
    <name type="scientific">Trifolium pratense</name>
    <name type="common">Red clover</name>
    <dbReference type="NCBI Taxonomy" id="57577"/>
    <lineage>
        <taxon>Eukaryota</taxon>
        <taxon>Viridiplantae</taxon>
        <taxon>Streptophyta</taxon>
        <taxon>Embryophyta</taxon>
        <taxon>Tracheophyta</taxon>
        <taxon>Spermatophyta</taxon>
        <taxon>Magnoliopsida</taxon>
        <taxon>eudicotyledons</taxon>
        <taxon>Gunneridae</taxon>
        <taxon>Pentapetalae</taxon>
        <taxon>rosids</taxon>
        <taxon>fabids</taxon>
        <taxon>Fabales</taxon>
        <taxon>Fabaceae</taxon>
        <taxon>Papilionoideae</taxon>
        <taxon>50 kb inversion clade</taxon>
        <taxon>NPAAA clade</taxon>
        <taxon>Hologalegina</taxon>
        <taxon>IRL clade</taxon>
        <taxon>Trifolieae</taxon>
        <taxon>Trifolium</taxon>
    </lineage>
</organism>
<dbReference type="AlphaFoldDB" id="A0A2K3KWK9"/>
<dbReference type="Gene3D" id="1.20.1250.20">
    <property type="entry name" value="MFS general substrate transporter like domains"/>
    <property type="match status" value="1"/>
</dbReference>
<protein>
    <submittedName>
        <fullName evidence="3">Nitrate transporter</fullName>
    </submittedName>
</protein>
<feature type="non-terminal residue" evidence="3">
    <location>
        <position position="97"/>
    </location>
</feature>
<keyword evidence="2" id="KW-1133">Transmembrane helix</keyword>
<keyword evidence="2" id="KW-0472">Membrane</keyword>
<feature type="transmembrane region" description="Helical" evidence="2">
    <location>
        <begin position="46"/>
        <end position="65"/>
    </location>
</feature>
<feature type="transmembrane region" description="Helical" evidence="2">
    <location>
        <begin position="77"/>
        <end position="96"/>
    </location>
</feature>
<comment type="caution">
    <text evidence="3">The sequence shown here is derived from an EMBL/GenBank/DDBJ whole genome shotgun (WGS) entry which is preliminary data.</text>
</comment>
<dbReference type="STRING" id="57577.A0A2K3KWK9"/>
<dbReference type="PANTHER" id="PTHR11654">
    <property type="entry name" value="OLIGOPEPTIDE TRANSPORTER-RELATED"/>
    <property type="match status" value="1"/>
</dbReference>
<dbReference type="EMBL" id="ASHM01115192">
    <property type="protein sequence ID" value="PNX70665.1"/>
    <property type="molecule type" value="Genomic_DNA"/>
</dbReference>
<accession>A0A2K3KWK9</accession>
<dbReference type="Proteomes" id="UP000236291">
    <property type="component" value="Unassembled WGS sequence"/>
</dbReference>
<dbReference type="InterPro" id="IPR036259">
    <property type="entry name" value="MFS_trans_sf"/>
</dbReference>
<evidence type="ECO:0000256" key="2">
    <source>
        <dbReference type="SAM" id="Phobius"/>
    </source>
</evidence>